<comment type="function">
    <text evidence="2 10">Catalyzes the isomerization between 2-isopropylmalate and 3-isopropylmalate, via the formation of 2-isopropylmaleate.</text>
</comment>
<accession>A0ABS7ST93</accession>
<comment type="pathway">
    <text evidence="3 10">Amino-acid biosynthesis; L-leucine biosynthesis; L-leucine from 3-methyl-2-oxobutanoate: step 2/4.</text>
</comment>
<evidence type="ECO:0000256" key="4">
    <source>
        <dbReference type="ARBA" id="ARBA00009845"/>
    </source>
</evidence>
<name>A0ABS7ST93_9BURK</name>
<evidence type="ECO:0000256" key="7">
    <source>
        <dbReference type="ARBA" id="ARBA00022605"/>
    </source>
</evidence>
<dbReference type="EC" id="4.2.1.33" evidence="10"/>
<evidence type="ECO:0000313" key="12">
    <source>
        <dbReference type="EMBL" id="MBZ2209166.1"/>
    </source>
</evidence>
<evidence type="ECO:0000313" key="13">
    <source>
        <dbReference type="Proteomes" id="UP000809349"/>
    </source>
</evidence>
<feature type="domain" description="Aconitase A/isopropylmalate dehydratase small subunit swivel" evidence="11">
    <location>
        <begin position="1"/>
        <end position="132"/>
    </location>
</feature>
<dbReference type="Proteomes" id="UP000809349">
    <property type="component" value="Unassembled WGS sequence"/>
</dbReference>
<evidence type="ECO:0000256" key="2">
    <source>
        <dbReference type="ARBA" id="ARBA00002695"/>
    </source>
</evidence>
<evidence type="ECO:0000259" key="11">
    <source>
        <dbReference type="Pfam" id="PF00694"/>
    </source>
</evidence>
<dbReference type="InterPro" id="IPR015928">
    <property type="entry name" value="Aconitase/3IPM_dehydase_swvl"/>
</dbReference>
<dbReference type="Pfam" id="PF00694">
    <property type="entry name" value="Aconitase_C"/>
    <property type="match status" value="1"/>
</dbReference>
<keyword evidence="6 10" id="KW-0432">Leucine biosynthesis</keyword>
<gene>
    <name evidence="10 12" type="primary">leuD</name>
    <name evidence="12" type="ORF">I4X03_018000</name>
</gene>
<dbReference type="EMBL" id="JAFBIL020000007">
    <property type="protein sequence ID" value="MBZ2209166.1"/>
    <property type="molecule type" value="Genomic_DNA"/>
</dbReference>
<comment type="subunit">
    <text evidence="5 10">Heterodimer of LeuC and LeuD.</text>
</comment>
<dbReference type="InterPro" id="IPR004431">
    <property type="entry name" value="3-IsopropMal_deHydase_ssu"/>
</dbReference>
<dbReference type="PANTHER" id="PTHR43345:SF5">
    <property type="entry name" value="3-ISOPROPYLMALATE DEHYDRATASE SMALL SUBUNIT"/>
    <property type="match status" value="1"/>
</dbReference>
<dbReference type="Gene3D" id="3.20.19.10">
    <property type="entry name" value="Aconitase, domain 4"/>
    <property type="match status" value="1"/>
</dbReference>
<evidence type="ECO:0000256" key="1">
    <source>
        <dbReference type="ARBA" id="ARBA00000491"/>
    </source>
</evidence>
<comment type="caution">
    <text evidence="12">The sequence shown here is derived from an EMBL/GenBank/DDBJ whole genome shotgun (WGS) entry which is preliminary data.</text>
</comment>
<comment type="similarity">
    <text evidence="4 10">Belongs to the LeuD family. LeuD type 1 subfamily.</text>
</comment>
<dbReference type="SUPFAM" id="SSF52016">
    <property type="entry name" value="LeuD/IlvD-like"/>
    <property type="match status" value="1"/>
</dbReference>
<evidence type="ECO:0000256" key="3">
    <source>
        <dbReference type="ARBA" id="ARBA00004729"/>
    </source>
</evidence>
<dbReference type="NCBIfam" id="TIGR00171">
    <property type="entry name" value="leuD"/>
    <property type="match status" value="1"/>
</dbReference>
<evidence type="ECO:0000256" key="10">
    <source>
        <dbReference type="HAMAP-Rule" id="MF_01031"/>
    </source>
</evidence>
<dbReference type="NCBIfam" id="NF002458">
    <property type="entry name" value="PRK01641.1"/>
    <property type="match status" value="1"/>
</dbReference>
<dbReference type="RefSeq" id="WP_223469636.1">
    <property type="nucleotide sequence ID" value="NZ_JAFBIL020000007.1"/>
</dbReference>
<proteinExistence type="inferred from homology"/>
<dbReference type="InterPro" id="IPR033940">
    <property type="entry name" value="IPMI_Swivel"/>
</dbReference>
<keyword evidence="13" id="KW-1185">Reference proteome</keyword>
<protein>
    <recommendedName>
        <fullName evidence="10">3-isopropylmalate dehydratase small subunit</fullName>
        <ecNumber evidence="10">4.2.1.33</ecNumber>
    </recommendedName>
    <alternativeName>
        <fullName evidence="10">Alpha-IPM isomerase</fullName>
        <shortName evidence="10">IPMI</shortName>
    </alternativeName>
    <alternativeName>
        <fullName evidence="10">Isopropylmalate isomerase</fullName>
    </alternativeName>
</protein>
<dbReference type="PANTHER" id="PTHR43345">
    <property type="entry name" value="3-ISOPROPYLMALATE DEHYDRATASE SMALL SUBUNIT 2-RELATED-RELATED"/>
    <property type="match status" value="1"/>
</dbReference>
<evidence type="ECO:0000256" key="9">
    <source>
        <dbReference type="ARBA" id="ARBA00023304"/>
    </source>
</evidence>
<keyword evidence="9 10" id="KW-0100">Branched-chain amino acid biosynthesis</keyword>
<dbReference type="InterPro" id="IPR050075">
    <property type="entry name" value="LeuD"/>
</dbReference>
<keyword evidence="7 10" id="KW-0028">Amino-acid biosynthesis</keyword>
<dbReference type="HAMAP" id="MF_01031">
    <property type="entry name" value="LeuD_type1"/>
    <property type="match status" value="1"/>
</dbReference>
<reference evidence="12 13" key="2">
    <citation type="submission" date="2021-08" db="EMBL/GenBank/DDBJ databases">
        <title>Massilia sp. R798.</title>
        <authorList>
            <person name="Baek J.H."/>
            <person name="Jung H.S."/>
            <person name="Kim K.R."/>
            <person name="Jeon C.O."/>
        </authorList>
    </citation>
    <scope>NUCLEOTIDE SEQUENCE [LARGE SCALE GENOMIC DNA]</scope>
    <source>
        <strain evidence="12 13">R798</strain>
    </source>
</reference>
<dbReference type="InterPro" id="IPR000573">
    <property type="entry name" value="AconitaseA/IPMdHydase_ssu_swvl"/>
</dbReference>
<evidence type="ECO:0000256" key="8">
    <source>
        <dbReference type="ARBA" id="ARBA00023239"/>
    </source>
</evidence>
<keyword evidence="8 10" id="KW-0456">Lyase</keyword>
<dbReference type="CDD" id="cd01577">
    <property type="entry name" value="IPMI_Swivel"/>
    <property type="match status" value="1"/>
</dbReference>
<dbReference type="GO" id="GO:0003861">
    <property type="term" value="F:3-isopropylmalate dehydratase activity"/>
    <property type="evidence" value="ECO:0007669"/>
    <property type="project" value="UniProtKB-EC"/>
</dbReference>
<evidence type="ECO:0000256" key="6">
    <source>
        <dbReference type="ARBA" id="ARBA00022430"/>
    </source>
</evidence>
<organism evidence="12 13">
    <name type="scientific">Massilia soli</name>
    <dbReference type="NCBI Taxonomy" id="2792854"/>
    <lineage>
        <taxon>Bacteria</taxon>
        <taxon>Pseudomonadati</taxon>
        <taxon>Pseudomonadota</taxon>
        <taxon>Betaproteobacteria</taxon>
        <taxon>Burkholderiales</taxon>
        <taxon>Oxalobacteraceae</taxon>
        <taxon>Telluria group</taxon>
        <taxon>Massilia</taxon>
    </lineage>
</organism>
<evidence type="ECO:0000256" key="5">
    <source>
        <dbReference type="ARBA" id="ARBA00011271"/>
    </source>
</evidence>
<sequence>MEKFTLMTGLVAPLDRDNVDTDAIMPKQFMKSLARTGFGPNLFDSWRYLDTGEPGMDNAARPLDPGFVLNQPRYQGASVLLARRNFGCGSSREHAPWGLRQYGFRVIIAVSCADIFMQNCYKNGILVICLPEQQVGALFDTVAATPGFALTVDLENQLVSDPAGAAYGFDIAPFTKRCLLHGLDEISLTQQHQGAIDAFAQRHLARHAWLADIRWSRPWPP</sequence>
<comment type="catalytic activity">
    <reaction evidence="1 10">
        <text>(2R,3S)-3-isopropylmalate = (2S)-2-isopropylmalate</text>
        <dbReference type="Rhea" id="RHEA:32287"/>
        <dbReference type="ChEBI" id="CHEBI:1178"/>
        <dbReference type="ChEBI" id="CHEBI:35121"/>
        <dbReference type="EC" id="4.2.1.33"/>
    </reaction>
</comment>
<reference evidence="12 13" key="1">
    <citation type="submission" date="2021-01" db="EMBL/GenBank/DDBJ databases">
        <authorList>
            <person name="Ruan W."/>
            <person name="Khan S.A."/>
            <person name="Jeon C.O."/>
        </authorList>
    </citation>
    <scope>NUCLEOTIDE SEQUENCE [LARGE SCALE GENOMIC DNA]</scope>
    <source>
        <strain evidence="12 13">R798</strain>
    </source>
</reference>